<keyword evidence="1" id="KW-1133">Transmembrane helix</keyword>
<keyword evidence="1" id="KW-0472">Membrane</keyword>
<name>A0A011WM31_RUMAL</name>
<dbReference type="PATRIC" id="fig|1341156.4.peg.3063"/>
<comment type="caution">
    <text evidence="2">The sequence shown here is derived from an EMBL/GenBank/DDBJ whole genome shotgun (WGS) entry which is preliminary data.</text>
</comment>
<feature type="transmembrane region" description="Helical" evidence="1">
    <location>
        <begin position="129"/>
        <end position="147"/>
    </location>
</feature>
<dbReference type="InterPro" id="IPR005081">
    <property type="entry name" value="SpoIIGA"/>
</dbReference>
<proteinExistence type="predicted"/>
<dbReference type="Pfam" id="PF03419">
    <property type="entry name" value="Peptidase_U4"/>
    <property type="match status" value="1"/>
</dbReference>
<dbReference type="GO" id="GO:0004190">
    <property type="term" value="F:aspartic-type endopeptidase activity"/>
    <property type="evidence" value="ECO:0007669"/>
    <property type="project" value="InterPro"/>
</dbReference>
<dbReference type="GO" id="GO:0006508">
    <property type="term" value="P:proteolysis"/>
    <property type="evidence" value="ECO:0007669"/>
    <property type="project" value="InterPro"/>
</dbReference>
<evidence type="ECO:0000313" key="2">
    <source>
        <dbReference type="EMBL" id="EXM38055.1"/>
    </source>
</evidence>
<evidence type="ECO:0000256" key="1">
    <source>
        <dbReference type="SAM" id="Phobius"/>
    </source>
</evidence>
<dbReference type="Proteomes" id="UP000021369">
    <property type="component" value="Unassembled WGS sequence"/>
</dbReference>
<feature type="transmembrane region" description="Helical" evidence="1">
    <location>
        <begin position="91"/>
        <end position="109"/>
    </location>
</feature>
<dbReference type="GO" id="GO:0030436">
    <property type="term" value="P:asexual sporulation"/>
    <property type="evidence" value="ECO:0007669"/>
    <property type="project" value="InterPro"/>
</dbReference>
<dbReference type="AlphaFoldDB" id="A0A011WM31"/>
<feature type="transmembrane region" description="Helical" evidence="1">
    <location>
        <begin position="34"/>
        <end position="50"/>
    </location>
</feature>
<feature type="transmembrane region" description="Helical" evidence="1">
    <location>
        <begin position="56"/>
        <end position="79"/>
    </location>
</feature>
<dbReference type="OrthoDB" id="2690199at2"/>
<sequence length="276" mass="30310">MKIYADVLIVTSCLVEFIYLHTAAALLHRKLRGGRVFTACIFAGVMSLLICADGGTFIGALLITLTKAAGIVVTLLIAVKVKGFGDFVRCLAVFLAIRAVYTLLIIVYWEISDAKRIFVRNFTAYFDISLLKLAAALITAYVLLSIVETVKRRVCSKAVNYEARFQCGDYEVTLPAVADTGNRLCDSFTGLPVVIFCCDDMYRHYALDETESGMRAGFRLTPYSTINGIGLLHVTSKGNVTITDDSGENYDIRCCVGIKPSDQNHSRAIFNPALLE</sequence>
<accession>A0A011WM31</accession>
<feature type="transmembrane region" description="Helical" evidence="1">
    <location>
        <begin position="6"/>
        <end position="27"/>
    </location>
</feature>
<gene>
    <name evidence="2" type="ORF">RASY3_17310</name>
</gene>
<protein>
    <submittedName>
        <fullName evidence="2">Peptidase U4</fullName>
    </submittedName>
</protein>
<keyword evidence="3" id="KW-1185">Reference proteome</keyword>
<dbReference type="EMBL" id="JEOB01000004">
    <property type="protein sequence ID" value="EXM38055.1"/>
    <property type="molecule type" value="Genomic_DNA"/>
</dbReference>
<keyword evidence="1" id="KW-0812">Transmembrane</keyword>
<reference evidence="2 3" key="1">
    <citation type="submission" date="2013-06" db="EMBL/GenBank/DDBJ databases">
        <title>Rumen cellulosomics: divergent fiber-degrading strategies revealed by comparative genome-wide analysis of six Ruminococcal strains.</title>
        <authorList>
            <person name="Dassa B."/>
            <person name="Borovok I."/>
            <person name="Lamed R."/>
            <person name="Flint H."/>
            <person name="Yeoman C.J."/>
            <person name="White B."/>
            <person name="Bayer E.A."/>
        </authorList>
    </citation>
    <scope>NUCLEOTIDE SEQUENCE [LARGE SCALE GENOMIC DNA]</scope>
    <source>
        <strain evidence="2 3">SY3</strain>
    </source>
</reference>
<dbReference type="RefSeq" id="WP_037290179.1">
    <property type="nucleotide sequence ID" value="NZ_JEOB01000004.1"/>
</dbReference>
<organism evidence="2 3">
    <name type="scientific">Ruminococcus albus SY3</name>
    <dbReference type="NCBI Taxonomy" id="1341156"/>
    <lineage>
        <taxon>Bacteria</taxon>
        <taxon>Bacillati</taxon>
        <taxon>Bacillota</taxon>
        <taxon>Clostridia</taxon>
        <taxon>Eubacteriales</taxon>
        <taxon>Oscillospiraceae</taxon>
        <taxon>Ruminococcus</taxon>
    </lineage>
</organism>
<evidence type="ECO:0000313" key="3">
    <source>
        <dbReference type="Proteomes" id="UP000021369"/>
    </source>
</evidence>